<proteinExistence type="predicted"/>
<name>A0ABT5WX70_9SPHN</name>
<organism evidence="1 2">
    <name type="scientific">Novosphingobium album</name>
    <name type="common">ex Liu et al. 2023</name>
    <dbReference type="NCBI Taxonomy" id="3031130"/>
    <lineage>
        <taxon>Bacteria</taxon>
        <taxon>Pseudomonadati</taxon>
        <taxon>Pseudomonadota</taxon>
        <taxon>Alphaproteobacteria</taxon>
        <taxon>Sphingomonadales</taxon>
        <taxon>Sphingomonadaceae</taxon>
        <taxon>Novosphingobium</taxon>
    </lineage>
</organism>
<evidence type="ECO:0000313" key="2">
    <source>
        <dbReference type="Proteomes" id="UP001216253"/>
    </source>
</evidence>
<gene>
    <name evidence="1" type="ORF">PYV00_22475</name>
</gene>
<dbReference type="EMBL" id="JARESE010000083">
    <property type="protein sequence ID" value="MDE8654467.1"/>
    <property type="molecule type" value="Genomic_DNA"/>
</dbReference>
<dbReference type="Proteomes" id="UP001216253">
    <property type="component" value="Unassembled WGS sequence"/>
</dbReference>
<protein>
    <submittedName>
        <fullName evidence="1">Uncharacterized protein</fullName>
    </submittedName>
</protein>
<dbReference type="RefSeq" id="WP_275230599.1">
    <property type="nucleotide sequence ID" value="NZ_JARESE010000083.1"/>
</dbReference>
<keyword evidence="2" id="KW-1185">Reference proteome</keyword>
<accession>A0ABT5WX70</accession>
<evidence type="ECO:0000313" key="1">
    <source>
        <dbReference type="EMBL" id="MDE8654467.1"/>
    </source>
</evidence>
<comment type="caution">
    <text evidence="1">The sequence shown here is derived from an EMBL/GenBank/DDBJ whole genome shotgun (WGS) entry which is preliminary data.</text>
</comment>
<sequence>MQAFEGPAALRIGEIWQGRRHLGGFPILLLLRSNGGFEALHGCVALALCRGARVGGFCRGRSVVLRQYRARCEAHGGQEERALKA</sequence>
<reference evidence="1 2" key="1">
    <citation type="submission" date="2023-03" db="EMBL/GenBank/DDBJ databases">
        <title>NovoSphingobium album sp. nov. isolated from polycyclic aromatic hydrocarbons- and heavy-metal polluted soil.</title>
        <authorList>
            <person name="Liu Z."/>
            <person name="Wang K."/>
        </authorList>
    </citation>
    <scope>NUCLEOTIDE SEQUENCE [LARGE SCALE GENOMIC DNA]</scope>
    <source>
        <strain evidence="1 2">H3SJ31-1</strain>
    </source>
</reference>